<dbReference type="InterPro" id="IPR000254">
    <property type="entry name" value="CBD"/>
</dbReference>
<dbReference type="InterPro" id="IPR001137">
    <property type="entry name" value="Glyco_hydro_11"/>
</dbReference>
<reference evidence="17" key="1">
    <citation type="submission" date="2019-07" db="EMBL/GenBank/DDBJ databases">
        <title>Hyphodiscus hymeniophilus genome sequencing and assembly.</title>
        <authorList>
            <person name="Kramer G."/>
            <person name="Nodwell J."/>
        </authorList>
    </citation>
    <scope>NUCLEOTIDE SEQUENCE</scope>
    <source>
        <strain evidence="17">ATCC 34498</strain>
    </source>
</reference>
<evidence type="ECO:0000256" key="10">
    <source>
        <dbReference type="ARBA" id="ARBA00023326"/>
    </source>
</evidence>
<dbReference type="OrthoDB" id="2115822at2759"/>
<feature type="domain" description="GH11" evidence="16">
    <location>
        <begin position="41"/>
        <end position="228"/>
    </location>
</feature>
<evidence type="ECO:0000256" key="3">
    <source>
        <dbReference type="ARBA" id="ARBA00007792"/>
    </source>
</evidence>
<evidence type="ECO:0000256" key="13">
    <source>
        <dbReference type="SAM" id="MobiDB-lite"/>
    </source>
</evidence>
<name>A0A9P6VDQ6_9HELO</name>
<keyword evidence="7 11" id="KW-0378">Hydrolase</keyword>
<feature type="signal peptide" evidence="14">
    <location>
        <begin position="1"/>
        <end position="19"/>
    </location>
</feature>
<dbReference type="Gene3D" id="2.60.120.180">
    <property type="match status" value="1"/>
</dbReference>
<comment type="caution">
    <text evidence="17">The sequence shown here is derived from an EMBL/GenBank/DDBJ whole genome shotgun (WGS) entry which is preliminary data.</text>
</comment>
<dbReference type="EMBL" id="VNKQ01000018">
    <property type="protein sequence ID" value="KAG0645453.1"/>
    <property type="molecule type" value="Genomic_DNA"/>
</dbReference>
<feature type="region of interest" description="Disordered" evidence="13">
    <location>
        <begin position="225"/>
        <end position="254"/>
    </location>
</feature>
<evidence type="ECO:0000259" key="15">
    <source>
        <dbReference type="PROSITE" id="PS51164"/>
    </source>
</evidence>
<evidence type="ECO:0000256" key="8">
    <source>
        <dbReference type="ARBA" id="ARBA00023277"/>
    </source>
</evidence>
<dbReference type="PROSITE" id="PS51761">
    <property type="entry name" value="GH11_3"/>
    <property type="match status" value="1"/>
</dbReference>
<dbReference type="PRINTS" id="PR00911">
    <property type="entry name" value="GLHYDRLASE11"/>
</dbReference>
<evidence type="ECO:0000313" key="17">
    <source>
        <dbReference type="EMBL" id="KAG0645453.1"/>
    </source>
</evidence>
<keyword evidence="8 11" id="KW-0119">Carbohydrate metabolism</keyword>
<keyword evidence="10 11" id="KW-0624">Polysaccharide degradation</keyword>
<feature type="domain" description="CBM1" evidence="15">
    <location>
        <begin position="258"/>
        <end position="293"/>
    </location>
</feature>
<dbReference type="PROSITE" id="PS51164">
    <property type="entry name" value="CBM1_2"/>
    <property type="match status" value="1"/>
</dbReference>
<evidence type="ECO:0000313" key="18">
    <source>
        <dbReference type="Proteomes" id="UP000785200"/>
    </source>
</evidence>
<dbReference type="GO" id="GO:0045493">
    <property type="term" value="P:xylan catabolic process"/>
    <property type="evidence" value="ECO:0007669"/>
    <property type="project" value="UniProtKB-UniRule"/>
</dbReference>
<keyword evidence="5 11" id="KW-0858">Xylan degradation</keyword>
<comment type="catalytic activity">
    <reaction evidence="1 11 12">
        <text>Endohydrolysis of (1-&gt;4)-beta-D-xylosidic linkages in xylans.</text>
        <dbReference type="EC" id="3.2.1.8"/>
    </reaction>
</comment>
<evidence type="ECO:0000256" key="12">
    <source>
        <dbReference type="RuleBase" id="RU362015"/>
    </source>
</evidence>
<dbReference type="AlphaFoldDB" id="A0A9P6VDQ6"/>
<evidence type="ECO:0000256" key="1">
    <source>
        <dbReference type="ARBA" id="ARBA00000681"/>
    </source>
</evidence>
<feature type="chain" id="PRO_5040490917" description="Endo-1,4-beta-xylanase" evidence="14">
    <location>
        <begin position="20"/>
        <end position="294"/>
    </location>
</feature>
<dbReference type="Pfam" id="PF00457">
    <property type="entry name" value="Glyco_hydro_11"/>
    <property type="match status" value="1"/>
</dbReference>
<dbReference type="SMART" id="SM00236">
    <property type="entry name" value="fCBD"/>
    <property type="match status" value="1"/>
</dbReference>
<feature type="active site" description="Nucleophile" evidence="11">
    <location>
        <position position="126"/>
    </location>
</feature>
<dbReference type="InterPro" id="IPR013320">
    <property type="entry name" value="ConA-like_dom_sf"/>
</dbReference>
<dbReference type="Proteomes" id="UP000785200">
    <property type="component" value="Unassembled WGS sequence"/>
</dbReference>
<dbReference type="Pfam" id="PF00734">
    <property type="entry name" value="CBM_1"/>
    <property type="match status" value="1"/>
</dbReference>
<evidence type="ECO:0000256" key="11">
    <source>
        <dbReference type="PROSITE-ProRule" id="PRU01097"/>
    </source>
</evidence>
<dbReference type="InterPro" id="IPR033123">
    <property type="entry name" value="GH11_dom"/>
</dbReference>
<evidence type="ECO:0000256" key="4">
    <source>
        <dbReference type="ARBA" id="ARBA00012590"/>
    </source>
</evidence>
<dbReference type="GO" id="GO:0005576">
    <property type="term" value="C:extracellular region"/>
    <property type="evidence" value="ECO:0007669"/>
    <property type="project" value="InterPro"/>
</dbReference>
<organism evidence="17 18">
    <name type="scientific">Hyphodiscus hymeniophilus</name>
    <dbReference type="NCBI Taxonomy" id="353542"/>
    <lineage>
        <taxon>Eukaryota</taxon>
        <taxon>Fungi</taxon>
        <taxon>Dikarya</taxon>
        <taxon>Ascomycota</taxon>
        <taxon>Pezizomycotina</taxon>
        <taxon>Leotiomycetes</taxon>
        <taxon>Helotiales</taxon>
        <taxon>Hyphodiscaceae</taxon>
        <taxon>Hyphodiscus</taxon>
    </lineage>
</organism>
<evidence type="ECO:0000256" key="9">
    <source>
        <dbReference type="ARBA" id="ARBA00023295"/>
    </source>
</evidence>
<feature type="active site" description="Proton donor" evidence="11">
    <location>
        <position position="215"/>
    </location>
</feature>
<dbReference type="InterPro" id="IPR013319">
    <property type="entry name" value="GH11/12"/>
</dbReference>
<dbReference type="PANTHER" id="PTHR46828:SF4">
    <property type="entry name" value="ENDO-1,4-BETA-XYLANASE"/>
    <property type="match status" value="1"/>
</dbReference>
<dbReference type="InterPro" id="IPR035971">
    <property type="entry name" value="CBD_sf"/>
</dbReference>
<evidence type="ECO:0000256" key="2">
    <source>
        <dbReference type="ARBA" id="ARBA00004851"/>
    </source>
</evidence>
<dbReference type="PANTHER" id="PTHR46828">
    <property type="entry name" value="ENDO-1,4-BETA-XYLANASE A-RELATED"/>
    <property type="match status" value="1"/>
</dbReference>
<comment type="similarity">
    <text evidence="3 11 12">Belongs to the glycosyl hydrolase 11 (cellulase G) family.</text>
</comment>
<dbReference type="EC" id="3.2.1.8" evidence="4 11"/>
<dbReference type="GO" id="GO:0031176">
    <property type="term" value="F:endo-1,4-beta-xylanase activity"/>
    <property type="evidence" value="ECO:0007669"/>
    <property type="project" value="UniProtKB-UniRule"/>
</dbReference>
<feature type="compositionally biased region" description="Low complexity" evidence="13">
    <location>
        <begin position="241"/>
        <end position="250"/>
    </location>
</feature>
<sequence length="294" mass="30297">MGVFSQITLLSVAAAGALAVPAPVPLAEGMPSFSLRSENTSLSNLMRRAENVNFNQDYIASGAGVTYSPNEATGTFTVSYNTAQDFVVGLGWQPGDSNPITYSGSFSASGVGLLSVYGWSTNPLVEYYVMEDPIGYQTAGTQKGTLVSDGSTYTIWEHQQVNQPSIQGTSTFNQYISIRQSPRTSGTVTIANHFAAWAAAGMNLGTLNYQVVAVESWSGSGKGTITVSKGTGSTGGGGGTPTSSAPGKTSTPPPVGGSCSALYGQCGGEQWTGPTCCSSGTCKASNAWYSQCLS</sequence>
<evidence type="ECO:0000256" key="6">
    <source>
        <dbReference type="ARBA" id="ARBA00022729"/>
    </source>
</evidence>
<keyword evidence="18" id="KW-1185">Reference proteome</keyword>
<comment type="pathway">
    <text evidence="2 11 12">Glycan degradation; xylan degradation.</text>
</comment>
<proteinExistence type="inferred from homology"/>
<keyword evidence="6 14" id="KW-0732">Signal</keyword>
<dbReference type="SUPFAM" id="SSF57180">
    <property type="entry name" value="Cellulose-binding domain"/>
    <property type="match status" value="1"/>
</dbReference>
<dbReference type="GO" id="GO:0030248">
    <property type="term" value="F:cellulose binding"/>
    <property type="evidence" value="ECO:0007669"/>
    <property type="project" value="InterPro"/>
</dbReference>
<keyword evidence="9 11" id="KW-0326">Glycosidase</keyword>
<evidence type="ECO:0000256" key="5">
    <source>
        <dbReference type="ARBA" id="ARBA00022651"/>
    </source>
</evidence>
<protein>
    <recommendedName>
        <fullName evidence="4 11">Endo-1,4-beta-xylanase</fullName>
        <ecNumber evidence="4 11">3.2.1.8</ecNumber>
    </recommendedName>
</protein>
<gene>
    <name evidence="17" type="ORF">D0Z07_8625</name>
</gene>
<evidence type="ECO:0000256" key="7">
    <source>
        <dbReference type="ARBA" id="ARBA00022801"/>
    </source>
</evidence>
<dbReference type="SUPFAM" id="SSF49899">
    <property type="entry name" value="Concanavalin A-like lectins/glucanases"/>
    <property type="match status" value="1"/>
</dbReference>
<dbReference type="PROSITE" id="PS00562">
    <property type="entry name" value="CBM1_1"/>
    <property type="match status" value="1"/>
</dbReference>
<evidence type="ECO:0000259" key="16">
    <source>
        <dbReference type="PROSITE" id="PS51761"/>
    </source>
</evidence>
<evidence type="ECO:0000256" key="14">
    <source>
        <dbReference type="SAM" id="SignalP"/>
    </source>
</evidence>
<accession>A0A9P6VDQ6</accession>